<dbReference type="SUPFAM" id="SSF69065">
    <property type="entry name" value="RNase III domain-like"/>
    <property type="match status" value="1"/>
</dbReference>
<evidence type="ECO:0000313" key="4">
    <source>
        <dbReference type="Proteomes" id="UP000076798"/>
    </source>
</evidence>
<evidence type="ECO:0000256" key="1">
    <source>
        <dbReference type="SAM" id="MobiDB-lite"/>
    </source>
</evidence>
<dbReference type="SMART" id="SM00535">
    <property type="entry name" value="RIBOc"/>
    <property type="match status" value="1"/>
</dbReference>
<feature type="compositionally biased region" description="Polar residues" evidence="1">
    <location>
        <begin position="14"/>
        <end position="26"/>
    </location>
</feature>
<dbReference type="GO" id="GO:0004525">
    <property type="term" value="F:ribonuclease III activity"/>
    <property type="evidence" value="ECO:0007669"/>
    <property type="project" value="InterPro"/>
</dbReference>
<dbReference type="Gene3D" id="1.10.1520.10">
    <property type="entry name" value="Ribonuclease III domain"/>
    <property type="match status" value="1"/>
</dbReference>
<dbReference type="PROSITE" id="PS50142">
    <property type="entry name" value="RNASE_3_2"/>
    <property type="match status" value="1"/>
</dbReference>
<name>A0A166BRC7_9AGAM</name>
<evidence type="ECO:0000313" key="3">
    <source>
        <dbReference type="EMBL" id="KZT36660.1"/>
    </source>
</evidence>
<feature type="domain" description="RNase III" evidence="2">
    <location>
        <begin position="94"/>
        <end position="205"/>
    </location>
</feature>
<evidence type="ECO:0000259" key="2">
    <source>
        <dbReference type="PROSITE" id="PS50142"/>
    </source>
</evidence>
<dbReference type="GO" id="GO:0006396">
    <property type="term" value="P:RNA processing"/>
    <property type="evidence" value="ECO:0007669"/>
    <property type="project" value="InterPro"/>
</dbReference>
<gene>
    <name evidence="3" type="ORF">SISSUDRAFT_932160</name>
</gene>
<dbReference type="InterPro" id="IPR036389">
    <property type="entry name" value="RNase_III_sf"/>
</dbReference>
<feature type="region of interest" description="Disordered" evidence="1">
    <location>
        <begin position="1"/>
        <end position="31"/>
    </location>
</feature>
<dbReference type="Pfam" id="PF00636">
    <property type="entry name" value="Ribonuclease_3"/>
    <property type="match status" value="1"/>
</dbReference>
<dbReference type="Proteomes" id="UP000076798">
    <property type="component" value="Unassembled WGS sequence"/>
</dbReference>
<accession>A0A166BRC7</accession>
<protein>
    <recommendedName>
        <fullName evidence="2">RNase III domain-containing protein</fullName>
    </recommendedName>
</protein>
<dbReference type="EMBL" id="KV428102">
    <property type="protein sequence ID" value="KZT36660.1"/>
    <property type="molecule type" value="Genomic_DNA"/>
</dbReference>
<sequence>MAGRSIKTDLPSPQEIQESESGGQNSKKPHINPALDEATQRLILDMDLPAGFAERITSLPHEFLLVVFNCQPTSRAEKEKIPEDFHLRCREFGHSQATGSNKLLELLGDRALGLIVAGWLQTQCTTTKQLKDASRRLTRNRILAALALRLRLLEYPDLCMGRHDQWQTHRWVKEVFVKKILSGILPKVLANLVEALLGAHWLCGGHQQLKELLEMLLPHLASILCTRKRPRSWRKRSTICMTMQGNVELLKITKPPLHSGVEISELR</sequence>
<dbReference type="InterPro" id="IPR000999">
    <property type="entry name" value="RNase_III_dom"/>
</dbReference>
<dbReference type="AlphaFoldDB" id="A0A166BRC7"/>
<reference evidence="3 4" key="1">
    <citation type="journal article" date="2016" name="Mol. Biol. Evol.">
        <title>Comparative Genomics of Early-Diverging Mushroom-Forming Fungi Provides Insights into the Origins of Lignocellulose Decay Capabilities.</title>
        <authorList>
            <person name="Nagy L.G."/>
            <person name="Riley R."/>
            <person name="Tritt A."/>
            <person name="Adam C."/>
            <person name="Daum C."/>
            <person name="Floudas D."/>
            <person name="Sun H."/>
            <person name="Yadav J.S."/>
            <person name="Pangilinan J."/>
            <person name="Larsson K.H."/>
            <person name="Matsuura K."/>
            <person name="Barry K."/>
            <person name="Labutti K."/>
            <person name="Kuo R."/>
            <person name="Ohm R.A."/>
            <person name="Bhattacharya S.S."/>
            <person name="Shirouzu T."/>
            <person name="Yoshinaga Y."/>
            <person name="Martin F.M."/>
            <person name="Grigoriev I.V."/>
            <person name="Hibbett D.S."/>
        </authorList>
    </citation>
    <scope>NUCLEOTIDE SEQUENCE [LARGE SCALE GENOMIC DNA]</scope>
    <source>
        <strain evidence="3 4">HHB10207 ss-3</strain>
    </source>
</reference>
<proteinExistence type="predicted"/>
<organism evidence="3 4">
    <name type="scientific">Sistotremastrum suecicum HHB10207 ss-3</name>
    <dbReference type="NCBI Taxonomy" id="1314776"/>
    <lineage>
        <taxon>Eukaryota</taxon>
        <taxon>Fungi</taxon>
        <taxon>Dikarya</taxon>
        <taxon>Basidiomycota</taxon>
        <taxon>Agaricomycotina</taxon>
        <taxon>Agaricomycetes</taxon>
        <taxon>Sistotremastrales</taxon>
        <taxon>Sistotremastraceae</taxon>
        <taxon>Sistotremastrum</taxon>
    </lineage>
</organism>
<keyword evidence="4" id="KW-1185">Reference proteome</keyword>